<dbReference type="InterPro" id="IPR001977">
    <property type="entry name" value="Depp_CoAkinase"/>
</dbReference>
<accession>A0A2A4CN33</accession>
<keyword evidence="2 5" id="KW-0547">Nucleotide-binding</keyword>
<evidence type="ECO:0000256" key="1">
    <source>
        <dbReference type="ARBA" id="ARBA00009018"/>
    </source>
</evidence>
<dbReference type="GO" id="GO:0005524">
    <property type="term" value="F:ATP binding"/>
    <property type="evidence" value="ECO:0007669"/>
    <property type="project" value="UniProtKB-UniRule"/>
</dbReference>
<dbReference type="EMBL" id="NTJD01000005">
    <property type="protein sequence ID" value="PCD76661.1"/>
    <property type="molecule type" value="Genomic_DNA"/>
</dbReference>
<proteinExistence type="inferred from homology"/>
<comment type="catalytic activity">
    <reaction evidence="5">
        <text>3'-dephospho-CoA + ATP = ADP + CoA + H(+)</text>
        <dbReference type="Rhea" id="RHEA:18245"/>
        <dbReference type="ChEBI" id="CHEBI:15378"/>
        <dbReference type="ChEBI" id="CHEBI:30616"/>
        <dbReference type="ChEBI" id="CHEBI:57287"/>
        <dbReference type="ChEBI" id="CHEBI:57328"/>
        <dbReference type="ChEBI" id="CHEBI:456216"/>
        <dbReference type="EC" id="2.7.1.24"/>
    </reaction>
</comment>
<evidence type="ECO:0000256" key="6">
    <source>
        <dbReference type="NCBIfam" id="TIGR00152"/>
    </source>
</evidence>
<feature type="binding site" evidence="5">
    <location>
        <begin position="14"/>
        <end position="19"/>
    </location>
    <ligand>
        <name>ATP</name>
        <dbReference type="ChEBI" id="CHEBI:30616"/>
    </ligand>
</feature>
<dbReference type="Pfam" id="PF01121">
    <property type="entry name" value="CoaE"/>
    <property type="match status" value="1"/>
</dbReference>
<comment type="similarity">
    <text evidence="1 5">Belongs to the CoaE family.</text>
</comment>
<dbReference type="Gene3D" id="3.40.50.300">
    <property type="entry name" value="P-loop containing nucleotide triphosphate hydrolases"/>
    <property type="match status" value="1"/>
</dbReference>
<organism evidence="7 8">
    <name type="scientific">Pseudothioclava arenosa</name>
    <dbReference type="NCBI Taxonomy" id="1795308"/>
    <lineage>
        <taxon>Bacteria</taxon>
        <taxon>Pseudomonadati</taxon>
        <taxon>Pseudomonadota</taxon>
        <taxon>Alphaproteobacteria</taxon>
        <taxon>Rhodobacterales</taxon>
        <taxon>Paracoccaceae</taxon>
        <taxon>Pseudothioclava</taxon>
    </lineage>
</organism>
<keyword evidence="8" id="KW-1185">Reference proteome</keyword>
<dbReference type="PROSITE" id="PS51219">
    <property type="entry name" value="DPCK"/>
    <property type="match status" value="1"/>
</dbReference>
<reference evidence="7 8" key="1">
    <citation type="submission" date="2017-09" db="EMBL/GenBank/DDBJ databases">
        <title>A multilocus sequence analysis scheme for characterization of bacteria in the genus Thioclava.</title>
        <authorList>
            <person name="Liu Y."/>
            <person name="Shao Z."/>
        </authorList>
    </citation>
    <scope>NUCLEOTIDE SEQUENCE [LARGE SCALE GENOMIC DNA]</scope>
    <source>
        <strain evidence="7 8">CAU 1312</strain>
    </source>
</reference>
<evidence type="ECO:0000256" key="2">
    <source>
        <dbReference type="ARBA" id="ARBA00022741"/>
    </source>
</evidence>
<dbReference type="AlphaFoldDB" id="A0A2A4CN33"/>
<dbReference type="UniPathway" id="UPA00241">
    <property type="reaction ID" value="UER00356"/>
</dbReference>
<evidence type="ECO:0000256" key="5">
    <source>
        <dbReference type="HAMAP-Rule" id="MF_00376"/>
    </source>
</evidence>
<comment type="function">
    <text evidence="5">Catalyzes the phosphorylation of the 3'-hydroxyl group of dephosphocoenzyme A to form coenzyme A.</text>
</comment>
<dbReference type="GO" id="GO:0005737">
    <property type="term" value="C:cytoplasm"/>
    <property type="evidence" value="ECO:0007669"/>
    <property type="project" value="UniProtKB-SubCell"/>
</dbReference>
<keyword evidence="5" id="KW-0963">Cytoplasm</keyword>
<dbReference type="GO" id="GO:0004140">
    <property type="term" value="F:dephospho-CoA kinase activity"/>
    <property type="evidence" value="ECO:0007669"/>
    <property type="project" value="UniProtKB-UniRule"/>
</dbReference>
<sequence>MSRPYLLGLTGSIGMGKSTTAKMFAELGVPVWDADATVYALYAKGGAAVAPIGAIYPEAIRDGAVDRAALRKVVTSDKQALSRLESIVHPLTTQSREAFISAHSDAPLLLLDIPLMYETGAEKSCDAVLVVTAPPEVQRARVLERGTMDAAELELILSRQMPDAEKRARADYIIETLTLEQTRAAVQELVAELGG</sequence>
<keyword evidence="5 7" id="KW-0418">Kinase</keyword>
<name>A0A2A4CN33_9RHOB</name>
<dbReference type="NCBIfam" id="TIGR00152">
    <property type="entry name" value="dephospho-CoA kinase"/>
    <property type="match status" value="1"/>
</dbReference>
<dbReference type="InterPro" id="IPR027417">
    <property type="entry name" value="P-loop_NTPase"/>
</dbReference>
<evidence type="ECO:0000256" key="3">
    <source>
        <dbReference type="ARBA" id="ARBA00022840"/>
    </source>
</evidence>
<dbReference type="Proteomes" id="UP000243507">
    <property type="component" value="Unassembled WGS sequence"/>
</dbReference>
<dbReference type="PANTHER" id="PTHR10695:SF46">
    <property type="entry name" value="BIFUNCTIONAL COENZYME A SYNTHASE-RELATED"/>
    <property type="match status" value="1"/>
</dbReference>
<dbReference type="GO" id="GO:0015937">
    <property type="term" value="P:coenzyme A biosynthetic process"/>
    <property type="evidence" value="ECO:0007669"/>
    <property type="project" value="UniProtKB-UniRule"/>
</dbReference>
<comment type="pathway">
    <text evidence="5">Cofactor biosynthesis; coenzyme A biosynthesis; CoA from (R)-pantothenate: step 5/5.</text>
</comment>
<dbReference type="OrthoDB" id="9812943at2"/>
<gene>
    <name evidence="5" type="primary">coaE</name>
    <name evidence="7" type="ORF">CLN94_08685</name>
</gene>
<keyword evidence="4 5" id="KW-0173">Coenzyme A biosynthesis</keyword>
<evidence type="ECO:0000256" key="4">
    <source>
        <dbReference type="ARBA" id="ARBA00022993"/>
    </source>
</evidence>
<dbReference type="SUPFAM" id="SSF52540">
    <property type="entry name" value="P-loop containing nucleoside triphosphate hydrolases"/>
    <property type="match status" value="1"/>
</dbReference>
<comment type="caution">
    <text evidence="7">The sequence shown here is derived from an EMBL/GenBank/DDBJ whole genome shotgun (WGS) entry which is preliminary data.</text>
</comment>
<dbReference type="EC" id="2.7.1.24" evidence="5 6"/>
<dbReference type="CDD" id="cd02022">
    <property type="entry name" value="DPCK"/>
    <property type="match status" value="1"/>
</dbReference>
<comment type="subcellular location">
    <subcellularLocation>
        <location evidence="5">Cytoplasm</location>
    </subcellularLocation>
</comment>
<dbReference type="HAMAP" id="MF_00376">
    <property type="entry name" value="Dephospho_CoA_kinase"/>
    <property type="match status" value="1"/>
</dbReference>
<keyword evidence="3 5" id="KW-0067">ATP-binding</keyword>
<dbReference type="PANTHER" id="PTHR10695">
    <property type="entry name" value="DEPHOSPHO-COA KINASE-RELATED"/>
    <property type="match status" value="1"/>
</dbReference>
<evidence type="ECO:0000313" key="8">
    <source>
        <dbReference type="Proteomes" id="UP000243507"/>
    </source>
</evidence>
<keyword evidence="5" id="KW-0808">Transferase</keyword>
<dbReference type="RefSeq" id="WP_096433239.1">
    <property type="nucleotide sequence ID" value="NZ_NTJD01000005.1"/>
</dbReference>
<evidence type="ECO:0000313" key="7">
    <source>
        <dbReference type="EMBL" id="PCD76661.1"/>
    </source>
</evidence>
<protein>
    <recommendedName>
        <fullName evidence="5 6">Dephospho-CoA kinase</fullName>
        <ecNumber evidence="5 6">2.7.1.24</ecNumber>
    </recommendedName>
    <alternativeName>
        <fullName evidence="5">Dephosphocoenzyme A kinase</fullName>
    </alternativeName>
</protein>